<keyword evidence="7 12" id="KW-1133">Transmembrane helix</keyword>
<feature type="transmembrane region" description="Helical" evidence="12">
    <location>
        <begin position="120"/>
        <end position="136"/>
    </location>
</feature>
<feature type="transmembrane region" description="Helical" evidence="12">
    <location>
        <begin position="20"/>
        <end position="40"/>
    </location>
</feature>
<feature type="transmembrane region" description="Helical" evidence="12">
    <location>
        <begin position="52"/>
        <end position="75"/>
    </location>
</feature>
<dbReference type="GO" id="GO:0046474">
    <property type="term" value="P:glycerophospholipid biosynthetic process"/>
    <property type="evidence" value="ECO:0007669"/>
    <property type="project" value="UniProtKB-UniRule"/>
</dbReference>
<dbReference type="RefSeq" id="WP_338099794.1">
    <property type="nucleotide sequence ID" value="NZ_JAWDKD010000019.1"/>
</dbReference>
<comment type="subcellular location">
    <subcellularLocation>
        <location evidence="1 12">Cell membrane</location>
        <topology evidence="1 12">Multi-pass membrane protein</topology>
    </subcellularLocation>
</comment>
<dbReference type="InterPro" id="IPR050475">
    <property type="entry name" value="Prenyltransferase_related"/>
</dbReference>
<comment type="similarity">
    <text evidence="12">Belongs to the UbiA prenyltransferase family. DGGGP synthase subfamily.</text>
</comment>
<sequence length="291" mass="31877">MVQLVQKAKDYLELMRYKNCIMAGFSSVIAVFIASSILGYTPSEINSLYDAFILLDIFVMVFLASGAGNVLNDYYDIDIDRVNKPNRPLPSGRVSLTEAVYLAIASFSVALLIAFLINPIAGVFGFLNVFMLIWYAKSLKRTILIGNLSIAYLTGSTFLFGAAFFGWAGILALLPLAVLAFFATASREIVKDIEDIDGDAQDGAVTFPIKYGEKPAAYLAAAMGIVAMILSPAPYFMGELGVYYLYALVPVELCFLYTVYVLIWKKDYTLSSKLLKIAMLLALVAFIVGIL</sequence>
<dbReference type="EC" id="2.5.1.42" evidence="12"/>
<evidence type="ECO:0000313" key="13">
    <source>
        <dbReference type="EMBL" id="MDV0447359.1"/>
    </source>
</evidence>
<feature type="transmembrane region" description="Helical" evidence="12">
    <location>
        <begin position="167"/>
        <end position="185"/>
    </location>
</feature>
<comment type="pathway">
    <text evidence="12">Membrane lipid metabolism; glycerophospholipid metabolism.</text>
</comment>
<dbReference type="Pfam" id="PF01040">
    <property type="entry name" value="UbiA"/>
    <property type="match status" value="1"/>
</dbReference>
<dbReference type="PANTHER" id="PTHR42723">
    <property type="entry name" value="CHLOROPHYLL SYNTHASE"/>
    <property type="match status" value="1"/>
</dbReference>
<dbReference type="GO" id="GO:0005886">
    <property type="term" value="C:plasma membrane"/>
    <property type="evidence" value="ECO:0007669"/>
    <property type="project" value="UniProtKB-SubCell"/>
</dbReference>
<dbReference type="Gene3D" id="1.20.120.1780">
    <property type="entry name" value="UbiA prenyltransferase"/>
    <property type="match status" value="1"/>
</dbReference>
<evidence type="ECO:0000256" key="12">
    <source>
        <dbReference type="HAMAP-Rule" id="MF_01286"/>
    </source>
</evidence>
<evidence type="ECO:0000256" key="8">
    <source>
        <dbReference type="ARBA" id="ARBA00023098"/>
    </source>
</evidence>
<keyword evidence="5 12" id="KW-0812">Transmembrane</keyword>
<evidence type="ECO:0000256" key="7">
    <source>
        <dbReference type="ARBA" id="ARBA00022989"/>
    </source>
</evidence>
<evidence type="ECO:0000256" key="6">
    <source>
        <dbReference type="ARBA" id="ARBA00022842"/>
    </source>
</evidence>
<dbReference type="InterPro" id="IPR044878">
    <property type="entry name" value="UbiA_sf"/>
</dbReference>
<comment type="function">
    <text evidence="12">Prenyltransferase that catalyzes the transfer of the geranylgeranyl moiety of geranylgeranyl diphosphate (GGPP) to the C2 hydroxyl of (S)-3-O-geranylgeranylglyceryl phosphate (GGGP). This reaction is the second ether-bond-formation step in the biosynthesis of archaeal membrane lipids.</text>
</comment>
<feature type="transmembrane region" description="Helical" evidence="12">
    <location>
        <begin position="143"/>
        <end position="161"/>
    </location>
</feature>
<evidence type="ECO:0000256" key="11">
    <source>
        <dbReference type="ARBA" id="ARBA00023264"/>
    </source>
</evidence>
<feature type="transmembrane region" description="Helical" evidence="12">
    <location>
        <begin position="274"/>
        <end position="290"/>
    </location>
</feature>
<dbReference type="PANTHER" id="PTHR42723:SF1">
    <property type="entry name" value="CHLOROPHYLL SYNTHASE, CHLOROPLASTIC"/>
    <property type="match status" value="1"/>
</dbReference>
<dbReference type="Gene3D" id="1.10.357.140">
    <property type="entry name" value="UbiA prenyltransferase"/>
    <property type="match status" value="1"/>
</dbReference>
<dbReference type="InterPro" id="IPR000537">
    <property type="entry name" value="UbiA_prenyltransferase"/>
</dbReference>
<evidence type="ECO:0000256" key="4">
    <source>
        <dbReference type="ARBA" id="ARBA00022679"/>
    </source>
</evidence>
<keyword evidence="8 12" id="KW-0443">Lipid metabolism</keyword>
<keyword evidence="4 12" id="KW-0808">Transferase</keyword>
<accession>A0AAE4MJP1</accession>
<evidence type="ECO:0000256" key="10">
    <source>
        <dbReference type="ARBA" id="ARBA00023209"/>
    </source>
</evidence>
<keyword evidence="9 12" id="KW-0472">Membrane</keyword>
<keyword evidence="6 12" id="KW-0460">Magnesium</keyword>
<dbReference type="CDD" id="cd13961">
    <property type="entry name" value="PT_UbiA_DGGGPS"/>
    <property type="match status" value="1"/>
</dbReference>
<gene>
    <name evidence="13" type="primary">cyoE_1</name>
    <name evidence="13" type="ORF">MsAg5_12450</name>
</gene>
<dbReference type="HAMAP" id="MF_01286">
    <property type="entry name" value="DGGGP_synth"/>
    <property type="match status" value="1"/>
</dbReference>
<keyword evidence="10 12" id="KW-0594">Phospholipid biosynthesis</keyword>
<feature type="transmembrane region" description="Helical" evidence="12">
    <location>
        <begin position="243"/>
        <end position="262"/>
    </location>
</feature>
<dbReference type="NCBIfam" id="NF009521">
    <property type="entry name" value="PRK12882.1"/>
    <property type="match status" value="1"/>
</dbReference>
<evidence type="ECO:0000256" key="5">
    <source>
        <dbReference type="ARBA" id="ARBA00022692"/>
    </source>
</evidence>
<reference evidence="13" key="1">
    <citation type="submission" date="2023-06" db="EMBL/GenBank/DDBJ databases">
        <title>Genome sequence of Methanosarcinaceae archaeon Ag5.</title>
        <authorList>
            <person name="Protasov E."/>
            <person name="Platt K."/>
            <person name="Poehlein A."/>
            <person name="Daniel R."/>
            <person name="Brune A."/>
        </authorList>
    </citation>
    <scope>NUCLEOTIDE SEQUENCE</scope>
    <source>
        <strain evidence="13">Ag5</strain>
    </source>
</reference>
<organism evidence="13 14">
    <name type="scientific">Methanolapillus africanus</name>
    <dbReference type="NCBI Taxonomy" id="3028297"/>
    <lineage>
        <taxon>Archaea</taxon>
        <taxon>Methanobacteriati</taxon>
        <taxon>Methanobacteriota</taxon>
        <taxon>Stenosarchaea group</taxon>
        <taxon>Methanomicrobia</taxon>
        <taxon>Methanosarcinales</taxon>
        <taxon>Methanosarcinaceae</taxon>
        <taxon>Methanolapillus</taxon>
    </lineage>
</organism>
<protein>
    <recommendedName>
        <fullName evidence="12">Digeranylgeranylglyceryl phosphate synthase</fullName>
        <shortName evidence="12">DGGGP synthase</shortName>
        <shortName evidence="12">DGGGPS</shortName>
        <ecNumber evidence="12">2.5.1.42</ecNumber>
    </recommendedName>
    <alternativeName>
        <fullName evidence="12">(S)-2,3-di-O-geranylgeranylglyceryl phosphate synthase</fullName>
    </alternativeName>
    <alternativeName>
        <fullName evidence="12">Geranylgeranylglycerol-phosphate geranylgeranyltransferase</fullName>
    </alternativeName>
</protein>
<evidence type="ECO:0000256" key="2">
    <source>
        <dbReference type="ARBA" id="ARBA00022475"/>
    </source>
</evidence>
<evidence type="ECO:0000256" key="1">
    <source>
        <dbReference type="ARBA" id="ARBA00004651"/>
    </source>
</evidence>
<dbReference type="GO" id="GO:0047295">
    <property type="term" value="F:geranylgeranylglycerol-phosphate geranylgeranyltransferase activity"/>
    <property type="evidence" value="ECO:0007669"/>
    <property type="project" value="UniProtKB-UniRule"/>
</dbReference>
<keyword evidence="2 12" id="KW-1003">Cell membrane</keyword>
<comment type="catalytic activity">
    <reaction evidence="12">
        <text>sn-3-O-(geranylgeranyl)glycerol 1-phosphate + (2E,6E,10E)-geranylgeranyl diphosphate = 2,3-bis-O-(geranylgeranyl)-sn-glycerol 1-phosphate + diphosphate</text>
        <dbReference type="Rhea" id="RHEA:18109"/>
        <dbReference type="ChEBI" id="CHEBI:33019"/>
        <dbReference type="ChEBI" id="CHEBI:57677"/>
        <dbReference type="ChEBI" id="CHEBI:58756"/>
        <dbReference type="ChEBI" id="CHEBI:58837"/>
        <dbReference type="EC" id="2.5.1.42"/>
    </reaction>
</comment>
<proteinExistence type="inferred from homology"/>
<feature type="transmembrane region" description="Helical" evidence="12">
    <location>
        <begin position="96"/>
        <end position="114"/>
    </location>
</feature>
<dbReference type="Proteomes" id="UP001271789">
    <property type="component" value="Unassembled WGS sequence"/>
</dbReference>
<dbReference type="EMBL" id="JAWDKD010000019">
    <property type="protein sequence ID" value="MDV0447359.1"/>
    <property type="molecule type" value="Genomic_DNA"/>
</dbReference>
<dbReference type="GO" id="GO:0000287">
    <property type="term" value="F:magnesium ion binding"/>
    <property type="evidence" value="ECO:0007669"/>
    <property type="project" value="UniProtKB-UniRule"/>
</dbReference>
<name>A0AAE4MJP1_9EURY</name>
<comment type="cofactor">
    <cofactor evidence="12">
        <name>Mg(2+)</name>
        <dbReference type="ChEBI" id="CHEBI:18420"/>
    </cofactor>
</comment>
<evidence type="ECO:0000256" key="3">
    <source>
        <dbReference type="ARBA" id="ARBA00022516"/>
    </source>
</evidence>
<evidence type="ECO:0000313" key="14">
    <source>
        <dbReference type="Proteomes" id="UP001271789"/>
    </source>
</evidence>
<comment type="caution">
    <text evidence="13">The sequence shown here is derived from an EMBL/GenBank/DDBJ whole genome shotgun (WGS) entry which is preliminary data.</text>
</comment>
<dbReference type="InterPro" id="IPR023547">
    <property type="entry name" value="DGGGP_synth"/>
</dbReference>
<feature type="transmembrane region" description="Helical" evidence="12">
    <location>
        <begin position="216"/>
        <end position="237"/>
    </location>
</feature>
<evidence type="ECO:0000256" key="9">
    <source>
        <dbReference type="ARBA" id="ARBA00023136"/>
    </source>
</evidence>
<keyword evidence="11 12" id="KW-1208">Phospholipid metabolism</keyword>
<dbReference type="AlphaFoldDB" id="A0AAE4MJP1"/>
<keyword evidence="14" id="KW-1185">Reference proteome</keyword>
<keyword evidence="3 12" id="KW-0444">Lipid biosynthesis</keyword>